<evidence type="ECO:0000256" key="3">
    <source>
        <dbReference type="ARBA" id="ARBA00022692"/>
    </source>
</evidence>
<dbReference type="InterPro" id="IPR017214">
    <property type="entry name" value="UCP037471"/>
</dbReference>
<feature type="domain" description="Cytochrome b561" evidence="13">
    <location>
        <begin position="190"/>
        <end position="385"/>
    </location>
</feature>
<reference evidence="14 15" key="1">
    <citation type="journal article" date="2023" name="Plant Biotechnol. J.">
        <title>Chromosome-level wild Hevea brasiliensis genome provides new tools for genomic-assisted breeding and valuable loci to elevate rubber yield.</title>
        <authorList>
            <person name="Cheng H."/>
            <person name="Song X."/>
            <person name="Hu Y."/>
            <person name="Wu T."/>
            <person name="Yang Q."/>
            <person name="An Z."/>
            <person name="Feng S."/>
            <person name="Deng Z."/>
            <person name="Wu W."/>
            <person name="Zeng X."/>
            <person name="Tu M."/>
            <person name="Wang X."/>
            <person name="Huang H."/>
        </authorList>
    </citation>
    <scope>NUCLEOTIDE SEQUENCE [LARGE SCALE GENOMIC DNA]</scope>
    <source>
        <strain evidence="14">MT/VB/25A 57/8</strain>
    </source>
</reference>
<evidence type="ECO:0000313" key="15">
    <source>
        <dbReference type="Proteomes" id="UP001174677"/>
    </source>
</evidence>
<evidence type="ECO:0000256" key="1">
    <source>
        <dbReference type="ARBA" id="ARBA00004370"/>
    </source>
</evidence>
<evidence type="ECO:0000256" key="7">
    <source>
        <dbReference type="ARBA" id="ARBA00023136"/>
    </source>
</evidence>
<evidence type="ECO:0000256" key="5">
    <source>
        <dbReference type="ARBA" id="ARBA00022982"/>
    </source>
</evidence>
<dbReference type="PROSITE" id="PS50939">
    <property type="entry name" value="CYTOCHROME_B561"/>
    <property type="match status" value="1"/>
</dbReference>
<dbReference type="Gene3D" id="1.20.120.1770">
    <property type="match status" value="1"/>
</dbReference>
<dbReference type="Pfam" id="PF04526">
    <property type="entry name" value="DUF568"/>
    <property type="match status" value="1"/>
</dbReference>
<keyword evidence="6 10" id="KW-1133">Transmembrane helix</keyword>
<feature type="transmembrane region" description="Helical" evidence="10">
    <location>
        <begin position="258"/>
        <end position="282"/>
    </location>
</feature>
<evidence type="ECO:0000256" key="11">
    <source>
        <dbReference type="SAM" id="SignalP"/>
    </source>
</evidence>
<evidence type="ECO:0000259" key="12">
    <source>
        <dbReference type="PROSITE" id="PS50836"/>
    </source>
</evidence>
<protein>
    <recommendedName>
        <fullName evidence="8">Cytochrome b561 and DOMON domain-containing protein</fullName>
    </recommendedName>
</protein>
<evidence type="ECO:0000256" key="4">
    <source>
        <dbReference type="ARBA" id="ARBA00022729"/>
    </source>
</evidence>
<evidence type="ECO:0000256" key="2">
    <source>
        <dbReference type="ARBA" id="ARBA00022448"/>
    </source>
</evidence>
<feature type="transmembrane region" description="Helical" evidence="10">
    <location>
        <begin position="225"/>
        <end position="246"/>
    </location>
</feature>
<feature type="chain" id="PRO_5046778230" description="Cytochrome b561 and DOMON domain-containing protein" evidence="11">
    <location>
        <begin position="24"/>
        <end position="410"/>
    </location>
</feature>
<dbReference type="SMART" id="SM00665">
    <property type="entry name" value="B561"/>
    <property type="match status" value="1"/>
</dbReference>
<keyword evidence="15" id="KW-1185">Reference proteome</keyword>
<evidence type="ECO:0000256" key="9">
    <source>
        <dbReference type="SAM" id="MobiDB-lite"/>
    </source>
</evidence>
<comment type="cofactor">
    <cofactor evidence="8">
        <name>heme b</name>
        <dbReference type="ChEBI" id="CHEBI:60344"/>
    </cofactor>
    <text evidence="8">Binds 2 heme b groups non-covalently.</text>
</comment>
<feature type="signal peptide" evidence="11">
    <location>
        <begin position="1"/>
        <end position="23"/>
    </location>
</feature>
<feature type="transmembrane region" description="Helical" evidence="10">
    <location>
        <begin position="361"/>
        <end position="379"/>
    </location>
</feature>
<name>A0ABQ9KZ45_HEVBR</name>
<keyword evidence="3 10" id="KW-0812">Transmembrane</keyword>
<evidence type="ECO:0000256" key="8">
    <source>
        <dbReference type="PIRNR" id="PIRNR037471"/>
    </source>
</evidence>
<dbReference type="CDD" id="cd08760">
    <property type="entry name" value="Cyt_b561_FRRS1_like"/>
    <property type="match status" value="1"/>
</dbReference>
<accession>A0ABQ9KZ45</accession>
<keyword evidence="5 8" id="KW-0249">Electron transport</keyword>
<proteinExistence type="predicted"/>
<keyword evidence="7 8" id="KW-0472">Membrane</keyword>
<dbReference type="Proteomes" id="UP001174677">
    <property type="component" value="Chromosome 15"/>
</dbReference>
<feature type="transmembrane region" description="Helical" evidence="10">
    <location>
        <begin position="332"/>
        <end position="349"/>
    </location>
</feature>
<dbReference type="PIRSF" id="PIRSF037471">
    <property type="entry name" value="UCP037471"/>
    <property type="match status" value="1"/>
</dbReference>
<feature type="transmembrane region" description="Helical" evidence="10">
    <location>
        <begin position="294"/>
        <end position="312"/>
    </location>
</feature>
<feature type="domain" description="DOMON" evidence="12">
    <location>
        <begin position="50"/>
        <end position="178"/>
    </location>
</feature>
<feature type="region of interest" description="Disordered" evidence="9">
    <location>
        <begin position="388"/>
        <end position="410"/>
    </location>
</feature>
<comment type="caution">
    <text evidence="14">The sequence shown here is derived from an EMBL/GenBank/DDBJ whole genome shotgun (WGS) entry which is preliminary data.</text>
</comment>
<dbReference type="EMBL" id="JARPOI010000015">
    <property type="protein sequence ID" value="KAJ9153812.1"/>
    <property type="molecule type" value="Genomic_DNA"/>
</dbReference>
<dbReference type="InterPro" id="IPR006593">
    <property type="entry name" value="Cyt_b561/ferric_Rdtase_TM"/>
</dbReference>
<dbReference type="PANTHER" id="PTHR23130">
    <property type="entry name" value="CYTOCHROME B561 AND DOMON DOMAIN-CONTAINING PROTEIN"/>
    <property type="match status" value="1"/>
</dbReference>
<dbReference type="PANTHER" id="PTHR23130:SF175">
    <property type="entry name" value="CYTOCHROME B561 AND DOMON DOMAIN-CONTAINING PROTEIN"/>
    <property type="match status" value="1"/>
</dbReference>
<keyword evidence="4 11" id="KW-0732">Signal</keyword>
<sequence>MSSPTMFVMFMILASFFLLSISAHFTPCSEPFLNVSQRKNFTYCKKLTTLEAEFAWRINNEQQIEILFGTRLHTGFGWLAWGVNPGEMPQMVGTRAMIGIWNSDGSTFITTYNITSDTKMGCKLKPEKMDEKVQNEVGFHNMSMEIINELDYFAIQARVILPPAAYNISKLNHVWQIGDEAEGTEPKMHAKTLQNVDSTETINLWARDEAHHVGEHENYLRTVHGILNIVGWGTLLPSGVIIARYFKYPLENFHDWRIPLHVSCQIIGYILGTSGWILGLVLGNLSKFYIFKTHRLYSIFIFTFTTLQMLALRLKPEEDDEYRKFWNMYHHFLGYALLAVISINIFHGINILKPNDTWRQAYIGILISLGAIVTVLEIYTWTKFKRSPKPTASAQAGISATGLEVPQPRP</sequence>
<comment type="subcellular location">
    <subcellularLocation>
        <location evidence="1">Membrane</location>
    </subcellularLocation>
</comment>
<evidence type="ECO:0000259" key="13">
    <source>
        <dbReference type="PROSITE" id="PS50939"/>
    </source>
</evidence>
<evidence type="ECO:0000256" key="6">
    <source>
        <dbReference type="ARBA" id="ARBA00022989"/>
    </source>
</evidence>
<keyword evidence="2 8" id="KW-0813">Transport</keyword>
<dbReference type="InterPro" id="IPR005018">
    <property type="entry name" value="DOMON_domain"/>
</dbReference>
<gene>
    <name evidence="14" type="ORF">P3X46_027214</name>
</gene>
<organism evidence="14 15">
    <name type="scientific">Hevea brasiliensis</name>
    <name type="common">Para rubber tree</name>
    <name type="synonym">Siphonia brasiliensis</name>
    <dbReference type="NCBI Taxonomy" id="3981"/>
    <lineage>
        <taxon>Eukaryota</taxon>
        <taxon>Viridiplantae</taxon>
        <taxon>Streptophyta</taxon>
        <taxon>Embryophyta</taxon>
        <taxon>Tracheophyta</taxon>
        <taxon>Spermatophyta</taxon>
        <taxon>Magnoliopsida</taxon>
        <taxon>eudicotyledons</taxon>
        <taxon>Gunneridae</taxon>
        <taxon>Pentapetalae</taxon>
        <taxon>rosids</taxon>
        <taxon>fabids</taxon>
        <taxon>Malpighiales</taxon>
        <taxon>Euphorbiaceae</taxon>
        <taxon>Crotonoideae</taxon>
        <taxon>Micrandreae</taxon>
        <taxon>Hevea</taxon>
    </lineage>
</organism>
<evidence type="ECO:0000256" key="10">
    <source>
        <dbReference type="SAM" id="Phobius"/>
    </source>
</evidence>
<dbReference type="PROSITE" id="PS50836">
    <property type="entry name" value="DOMON"/>
    <property type="match status" value="1"/>
</dbReference>
<dbReference type="InterPro" id="IPR045265">
    <property type="entry name" value="AIR12_DOMON"/>
</dbReference>
<evidence type="ECO:0000313" key="14">
    <source>
        <dbReference type="EMBL" id="KAJ9153812.1"/>
    </source>
</evidence>